<dbReference type="PANTHER" id="PTHR21495">
    <property type="entry name" value="NUCLEOPORIN-RELATED"/>
    <property type="match status" value="1"/>
</dbReference>
<sequence>MPEHSSFTSTYRGTREHFPDCGESSRLHNPYGAICTLIRHSMFIYSGSFSVQAKHVAHKDTEELTVVGGHSHLLALFSPVSKKKKTSNHSRPWLALSLYIQQHHISSSNVQPALPADAGAFIFQRALTGGPENISRIVWKVQGFIIPMEQFAHSAFNVIYLTFDTPDYSGSLGVRAKHVAHKDIKELTVVGGTGSFALARGLAVFALIDMQQSDMNATYHVKLQLKFQNHSRTIRG</sequence>
<dbReference type="KEGG" id="qsa:O6P43_005131"/>
<dbReference type="InterPro" id="IPR004265">
    <property type="entry name" value="Dirigent"/>
</dbReference>
<dbReference type="Proteomes" id="UP001163823">
    <property type="component" value="Chromosome 3"/>
</dbReference>
<keyword evidence="3" id="KW-1185">Reference proteome</keyword>
<accession>A0AAD7Q5E9</accession>
<dbReference type="EMBL" id="JARAOO010000003">
    <property type="protein sequence ID" value="KAJ7975170.1"/>
    <property type="molecule type" value="Genomic_DNA"/>
</dbReference>
<comment type="subunit">
    <text evidence="1">Homodimer.</text>
</comment>
<comment type="subcellular location">
    <subcellularLocation>
        <location evidence="1">Secreted</location>
        <location evidence="1">Extracellular space</location>
        <location evidence="1">Apoplast</location>
    </subcellularLocation>
</comment>
<comment type="caution">
    <text evidence="2">The sequence shown here is derived from an EMBL/GenBank/DDBJ whole genome shotgun (WGS) entry which is preliminary data.</text>
</comment>
<evidence type="ECO:0000313" key="2">
    <source>
        <dbReference type="EMBL" id="KAJ7975170.1"/>
    </source>
</evidence>
<evidence type="ECO:0000256" key="1">
    <source>
        <dbReference type="RuleBase" id="RU363099"/>
    </source>
</evidence>
<organism evidence="2 3">
    <name type="scientific">Quillaja saponaria</name>
    <name type="common">Soap bark tree</name>
    <dbReference type="NCBI Taxonomy" id="32244"/>
    <lineage>
        <taxon>Eukaryota</taxon>
        <taxon>Viridiplantae</taxon>
        <taxon>Streptophyta</taxon>
        <taxon>Embryophyta</taxon>
        <taxon>Tracheophyta</taxon>
        <taxon>Spermatophyta</taxon>
        <taxon>Magnoliopsida</taxon>
        <taxon>eudicotyledons</taxon>
        <taxon>Gunneridae</taxon>
        <taxon>Pentapetalae</taxon>
        <taxon>rosids</taxon>
        <taxon>fabids</taxon>
        <taxon>Fabales</taxon>
        <taxon>Quillajaceae</taxon>
        <taxon>Quillaja</taxon>
    </lineage>
</organism>
<reference evidence="2" key="1">
    <citation type="journal article" date="2023" name="Science">
        <title>Elucidation of the pathway for biosynthesis of saponin adjuvants from the soapbark tree.</title>
        <authorList>
            <person name="Reed J."/>
            <person name="Orme A."/>
            <person name="El-Demerdash A."/>
            <person name="Owen C."/>
            <person name="Martin L.B.B."/>
            <person name="Misra R.C."/>
            <person name="Kikuchi S."/>
            <person name="Rejzek M."/>
            <person name="Martin A.C."/>
            <person name="Harkess A."/>
            <person name="Leebens-Mack J."/>
            <person name="Louveau T."/>
            <person name="Stephenson M.J."/>
            <person name="Osbourn A."/>
        </authorList>
    </citation>
    <scope>NUCLEOTIDE SEQUENCE</scope>
    <source>
        <strain evidence="2">S10</strain>
    </source>
</reference>
<dbReference type="Pfam" id="PF03018">
    <property type="entry name" value="Dirigent"/>
    <property type="match status" value="1"/>
</dbReference>
<comment type="function">
    <text evidence="1">Dirigent proteins impart stereoselectivity on the phenoxy radical-coupling reaction, yielding optically active lignans from two molecules of coniferyl alcohol in the biosynthesis of lignans, flavonolignans, and alkaloids and thus plays a central role in plant secondary metabolism.</text>
</comment>
<keyword evidence="1" id="KW-0052">Apoplast</keyword>
<proteinExistence type="inferred from homology"/>
<evidence type="ECO:0000313" key="3">
    <source>
        <dbReference type="Proteomes" id="UP001163823"/>
    </source>
</evidence>
<name>A0AAD7Q5E9_QUISA</name>
<dbReference type="GO" id="GO:0048046">
    <property type="term" value="C:apoplast"/>
    <property type="evidence" value="ECO:0007669"/>
    <property type="project" value="UniProtKB-SubCell"/>
</dbReference>
<gene>
    <name evidence="2" type="ORF">O6P43_005131</name>
</gene>
<dbReference type="AlphaFoldDB" id="A0AAD7Q5E9"/>
<keyword evidence="1" id="KW-0964">Secreted</keyword>
<protein>
    <recommendedName>
        <fullName evidence="1">Dirigent protein</fullName>
    </recommendedName>
</protein>
<comment type="similarity">
    <text evidence="1">Belongs to the plant dirigent protein family.</text>
</comment>